<dbReference type="PANTHER" id="PTHR43540">
    <property type="entry name" value="PEROXYUREIDOACRYLATE/UREIDOACRYLATE AMIDOHYDROLASE-RELATED"/>
    <property type="match status" value="1"/>
</dbReference>
<dbReference type="CDD" id="cd00431">
    <property type="entry name" value="cysteine_hydrolases"/>
    <property type="match status" value="1"/>
</dbReference>
<proteinExistence type="predicted"/>
<dbReference type="Proteomes" id="UP000232883">
    <property type="component" value="Chromosome"/>
</dbReference>
<dbReference type="Gene3D" id="3.40.50.850">
    <property type="entry name" value="Isochorismatase-like"/>
    <property type="match status" value="1"/>
</dbReference>
<dbReference type="GO" id="GO:0016787">
    <property type="term" value="F:hydrolase activity"/>
    <property type="evidence" value="ECO:0007669"/>
    <property type="project" value="UniProtKB-KW"/>
</dbReference>
<sequence>MEKESSDLHGNAPDTCPVAVLIIDMINDLEFPEGPQLLEPTLKAADCIAHLKSQAKRLHIPVIYANDNFGHWRSDISFLVKHCLQTNVRGKSVMQLLKPDHTDYVVLKPKHSAFFETTLSLLLTYLGTKRLILTGLITDVCVQFTAQDAYLRDFQLSIPSDCVVAPSTERTQSSLDYMQRILQADITPTTDLDLQRFL</sequence>
<feature type="domain" description="Isochorismatase-like" evidence="2">
    <location>
        <begin position="19"/>
        <end position="180"/>
    </location>
</feature>
<evidence type="ECO:0000313" key="3">
    <source>
        <dbReference type="EMBL" id="AUD00440.1"/>
    </source>
</evidence>
<dbReference type="InterPro" id="IPR000868">
    <property type="entry name" value="Isochorismatase-like_dom"/>
</dbReference>
<keyword evidence="4" id="KW-1185">Reference proteome</keyword>
<dbReference type="InterPro" id="IPR036380">
    <property type="entry name" value="Isochorismatase-like_sf"/>
</dbReference>
<dbReference type="OrthoDB" id="9785724at2"/>
<accession>A0A2K8YS45</accession>
<dbReference type="InterPro" id="IPR050272">
    <property type="entry name" value="Isochorismatase-like_hydrls"/>
</dbReference>
<keyword evidence="1" id="KW-0378">Hydrolase</keyword>
<dbReference type="PANTHER" id="PTHR43540:SF6">
    <property type="entry name" value="ISOCHORISMATASE-LIKE DOMAIN-CONTAINING PROTEIN"/>
    <property type="match status" value="1"/>
</dbReference>
<evidence type="ECO:0000259" key="2">
    <source>
        <dbReference type="Pfam" id="PF00857"/>
    </source>
</evidence>
<gene>
    <name evidence="3" type="ORF">CWM47_00550</name>
</gene>
<name>A0A2K8YS45_9BACT</name>
<dbReference type="SUPFAM" id="SSF52499">
    <property type="entry name" value="Isochorismatase-like hydrolases"/>
    <property type="match status" value="1"/>
</dbReference>
<reference evidence="3 4" key="1">
    <citation type="submission" date="2017-11" db="EMBL/GenBank/DDBJ databases">
        <title>Taxonomic description and genome sequences of Spirosoma HA7 sp. nov., isolated from pollen microhabitat of Corylus avellana.</title>
        <authorList>
            <person name="Ambika Manirajan B."/>
            <person name="Suarez C."/>
            <person name="Ratering S."/>
            <person name="Geissler-Plaum R."/>
            <person name="Cardinale M."/>
            <person name="Sylvia S."/>
        </authorList>
    </citation>
    <scope>NUCLEOTIDE SEQUENCE [LARGE SCALE GENOMIC DNA]</scope>
    <source>
        <strain evidence="3 4">HA7</strain>
    </source>
</reference>
<evidence type="ECO:0000313" key="4">
    <source>
        <dbReference type="Proteomes" id="UP000232883"/>
    </source>
</evidence>
<dbReference type="AlphaFoldDB" id="A0A2K8YS45"/>
<protein>
    <submittedName>
        <fullName evidence="3">Isochorismatase</fullName>
    </submittedName>
</protein>
<evidence type="ECO:0000256" key="1">
    <source>
        <dbReference type="ARBA" id="ARBA00022801"/>
    </source>
</evidence>
<dbReference type="EMBL" id="CP025096">
    <property type="protein sequence ID" value="AUD00440.1"/>
    <property type="molecule type" value="Genomic_DNA"/>
</dbReference>
<dbReference type="Pfam" id="PF00857">
    <property type="entry name" value="Isochorismatase"/>
    <property type="match status" value="1"/>
</dbReference>
<dbReference type="RefSeq" id="WP_100985866.1">
    <property type="nucleotide sequence ID" value="NZ_CP025096.1"/>
</dbReference>
<organism evidence="3 4">
    <name type="scientific">Spirosoma pollinicola</name>
    <dbReference type="NCBI Taxonomy" id="2057025"/>
    <lineage>
        <taxon>Bacteria</taxon>
        <taxon>Pseudomonadati</taxon>
        <taxon>Bacteroidota</taxon>
        <taxon>Cytophagia</taxon>
        <taxon>Cytophagales</taxon>
        <taxon>Cytophagaceae</taxon>
        <taxon>Spirosoma</taxon>
    </lineage>
</organism>
<dbReference type="KEGG" id="spir:CWM47_00550"/>